<dbReference type="GO" id="GO:0042773">
    <property type="term" value="P:ATP synthesis coupled electron transport"/>
    <property type="evidence" value="ECO:0007669"/>
    <property type="project" value="InterPro"/>
</dbReference>
<comment type="function">
    <text evidence="5">Core subunit of the mitochondrial membrane respiratory chain NADH dehydrogenase (Complex I) which catalyzes electron transfer from NADH through the respiratory chain, using ubiquinone as an electron acceptor. Essential for the catalytic activity and assembly of complex I.</text>
</comment>
<dbReference type="EMBL" id="KX891215">
    <property type="protein sequence ID" value="ARO48004.1"/>
    <property type="molecule type" value="Genomic_DNA"/>
</dbReference>
<evidence type="ECO:0000256" key="1">
    <source>
        <dbReference type="ARBA" id="ARBA00004141"/>
    </source>
</evidence>
<feature type="transmembrane region" description="Helical" evidence="5">
    <location>
        <begin position="137"/>
        <end position="155"/>
    </location>
</feature>
<keyword evidence="4 5" id="KW-0472">Membrane</keyword>
<dbReference type="AlphaFoldDB" id="A0A1W6R283"/>
<feature type="domain" description="NADH-Ubiquinone oxidoreductase (complex I) chain 5 N-terminal" evidence="7">
    <location>
        <begin position="64"/>
        <end position="114"/>
    </location>
</feature>
<evidence type="ECO:0000256" key="4">
    <source>
        <dbReference type="ARBA" id="ARBA00023136"/>
    </source>
</evidence>
<dbReference type="GO" id="GO:0015990">
    <property type="term" value="P:electron transport coupled proton transport"/>
    <property type="evidence" value="ECO:0007669"/>
    <property type="project" value="TreeGrafter"/>
</dbReference>
<feature type="transmembrane region" description="Helical" evidence="5">
    <location>
        <begin position="418"/>
        <end position="440"/>
    </location>
</feature>
<feature type="transmembrane region" description="Helical" evidence="5">
    <location>
        <begin position="335"/>
        <end position="352"/>
    </location>
</feature>
<comment type="catalytic activity">
    <reaction evidence="5">
        <text>a ubiquinone + NADH + 5 H(+)(in) = a ubiquinol + NAD(+) + 4 H(+)(out)</text>
        <dbReference type="Rhea" id="RHEA:29091"/>
        <dbReference type="Rhea" id="RHEA-COMP:9565"/>
        <dbReference type="Rhea" id="RHEA-COMP:9566"/>
        <dbReference type="ChEBI" id="CHEBI:15378"/>
        <dbReference type="ChEBI" id="CHEBI:16389"/>
        <dbReference type="ChEBI" id="CHEBI:17976"/>
        <dbReference type="ChEBI" id="CHEBI:57540"/>
        <dbReference type="ChEBI" id="CHEBI:57945"/>
        <dbReference type="EC" id="7.1.1.2"/>
    </reaction>
</comment>
<feature type="transmembrane region" description="Helical" evidence="5">
    <location>
        <begin position="176"/>
        <end position="201"/>
    </location>
</feature>
<dbReference type="RefSeq" id="YP_009370838.1">
    <property type="nucleotide sequence ID" value="NC_034798.1"/>
</dbReference>
<dbReference type="GeneID" id="32891820"/>
<feature type="transmembrane region" description="Helical" evidence="5">
    <location>
        <begin position="461"/>
        <end position="481"/>
    </location>
</feature>
<dbReference type="GO" id="GO:0016020">
    <property type="term" value="C:membrane"/>
    <property type="evidence" value="ECO:0007669"/>
    <property type="project" value="UniProtKB-SubCell"/>
</dbReference>
<dbReference type="Pfam" id="PF00361">
    <property type="entry name" value="Proton_antipo_M"/>
    <property type="match status" value="1"/>
</dbReference>
<feature type="transmembrane region" description="Helical" evidence="5">
    <location>
        <begin position="6"/>
        <end position="23"/>
    </location>
</feature>
<protein>
    <recommendedName>
        <fullName evidence="5">NADH-ubiquinone oxidoreductase chain 5</fullName>
        <ecNumber evidence="5">7.1.1.2</ecNumber>
    </recommendedName>
</protein>
<comment type="subcellular location">
    <subcellularLocation>
        <location evidence="1">Membrane</location>
        <topology evidence="1">Multi-pass membrane protein</topology>
    </subcellularLocation>
</comment>
<feature type="transmembrane region" description="Helical" evidence="5">
    <location>
        <begin position="81"/>
        <end position="101"/>
    </location>
</feature>
<proteinExistence type="inferred from homology"/>
<dbReference type="EC" id="7.1.1.2" evidence="5"/>
<gene>
    <name evidence="8" type="primary">nad5</name>
</gene>
<keyword evidence="3 5" id="KW-1133">Transmembrane helix</keyword>
<dbReference type="GO" id="GO:0008137">
    <property type="term" value="F:NADH dehydrogenase (ubiquinone) activity"/>
    <property type="evidence" value="ECO:0007669"/>
    <property type="project" value="UniProtKB-EC"/>
</dbReference>
<feature type="transmembrane region" description="Helical" evidence="5">
    <location>
        <begin position="303"/>
        <end position="323"/>
    </location>
</feature>
<feature type="transmembrane region" description="Helical" evidence="5">
    <location>
        <begin position="30"/>
        <end position="51"/>
    </location>
</feature>
<geneLocation type="mitochondrion" evidence="8"/>
<dbReference type="NCBIfam" id="NF005141">
    <property type="entry name" value="PRK06590.1"/>
    <property type="match status" value="1"/>
</dbReference>
<keyword evidence="2 5" id="KW-0812">Transmembrane</keyword>
<name>A0A1W6R283_9EUKA</name>
<evidence type="ECO:0000259" key="6">
    <source>
        <dbReference type="Pfam" id="PF00361"/>
    </source>
</evidence>
<keyword evidence="5 8" id="KW-0496">Mitochondrion</keyword>
<evidence type="ECO:0000256" key="5">
    <source>
        <dbReference type="RuleBase" id="RU003404"/>
    </source>
</evidence>
<dbReference type="InterPro" id="IPR001750">
    <property type="entry name" value="ND/Mrp_TM"/>
</dbReference>
<keyword evidence="5" id="KW-0813">Transport</keyword>
<organism evidence="8">
    <name type="scientific">Pharyngomonas kirbyi</name>
    <dbReference type="NCBI Taxonomy" id="63601"/>
    <lineage>
        <taxon>Eukaryota</taxon>
        <taxon>Discoba</taxon>
        <taxon>Heterolobosea</taxon>
        <taxon>Pharyngomonada</taxon>
        <taxon>Pharyngomonas</taxon>
    </lineage>
</organism>
<comment type="similarity">
    <text evidence="5">Belongs to the complex I subunit 5 family.</text>
</comment>
<dbReference type="PANTHER" id="PTHR42829">
    <property type="entry name" value="NADH-UBIQUINONE OXIDOREDUCTASE CHAIN 5"/>
    <property type="match status" value="1"/>
</dbReference>
<dbReference type="InterPro" id="IPR001516">
    <property type="entry name" value="Proton_antipo_N"/>
</dbReference>
<feature type="transmembrane region" description="Helical" evidence="5">
    <location>
        <begin position="616"/>
        <end position="640"/>
    </location>
</feature>
<dbReference type="GO" id="GO:0003954">
    <property type="term" value="F:NADH dehydrogenase activity"/>
    <property type="evidence" value="ECO:0007669"/>
    <property type="project" value="TreeGrafter"/>
</dbReference>
<evidence type="ECO:0000256" key="3">
    <source>
        <dbReference type="ARBA" id="ARBA00022989"/>
    </source>
</evidence>
<feature type="transmembrane region" description="Helical" evidence="5">
    <location>
        <begin position="364"/>
        <end position="385"/>
    </location>
</feature>
<evidence type="ECO:0000256" key="2">
    <source>
        <dbReference type="ARBA" id="ARBA00022692"/>
    </source>
</evidence>
<reference evidence="8" key="1">
    <citation type="journal article" date="2017" name="Genome Biol. Evol.">
        <title>Mitochondrial Genome Evolution and a Novel RNA Editing System in Deep-Branching Heteroloboseids.</title>
        <authorList>
            <person name="Yang J."/>
            <person name="Harding T."/>
            <person name="Kamikawa R."/>
            <person name="Simpson A.G.B."/>
            <person name="Roger A.J."/>
        </authorList>
    </citation>
    <scope>NUCLEOTIDE SEQUENCE</scope>
    <source>
        <strain evidence="8">AS12B</strain>
    </source>
</reference>
<feature type="transmembrane region" description="Helical" evidence="5">
    <location>
        <begin position="589"/>
        <end position="610"/>
    </location>
</feature>
<dbReference type="InterPro" id="IPR003945">
    <property type="entry name" value="NU5C-like"/>
</dbReference>
<sequence>MYLLVFYLSLNSFLITSLFGRYLGYAGSNIITTSLTFISNIVSFIVFYEVVLNESYCEVNLFKWINTELLDVSFKLSFDSLTSLMLIVVNTISLCAHFYSISYMHGDPHQPRFMSYLSLFTWFMIVLITSSNFIQLFLGWEGVGICSFLLINFWFTRLQANKSAVKAMVTNKISDICLTVAMFLLFSQFKTLDFSLLFTSITRTNDLYYNIDIICFLIMLGAVGKSAQIILHVWLPDAMEGPTPVSSLIHAATMVTAGIFLVIRCSYIFEHSSTVLLIIIFFGSLTAFFSSITGFFQNDIKKVVAYSTCSQLGYMFFINGYSFYSISFFHLFNHAFFKALLFLAAGSLIHSINNEQDVRNMGGFVKLFPLQYMSILIGSLSLAGFPFTTGFYSKDTIIESSYNMPSSYFNLQVNFIHGLYWILVVSILFTSLYSLRVILLTFIEKFKGKIYTLRNIHHIDIFIMIPLALLCILSITIGFITKELLVGLGTPVWDSSIMNTQYIFDYEFYHPIYKSIPLIVSVYSSLVITIFYGMFYKTRQLMTLSQIIQSIITFLNQKWFFDKLYNDFISRTIYNSADFYYLRLFDKGILEFFGPYGITILSNKVITLLIKLQSGLVYHFIGLILNCICYLIVGYVVAVYI</sequence>
<keyword evidence="5" id="KW-0830">Ubiquinone</keyword>
<feature type="transmembrane region" description="Helical" evidence="5">
    <location>
        <begin position="275"/>
        <end position="296"/>
    </location>
</feature>
<dbReference type="Pfam" id="PF00662">
    <property type="entry name" value="Proton_antipo_N"/>
    <property type="match status" value="1"/>
</dbReference>
<feature type="transmembrane region" description="Helical" evidence="5">
    <location>
        <begin position="113"/>
        <end position="131"/>
    </location>
</feature>
<keyword evidence="5" id="KW-0520">NAD</keyword>
<feature type="domain" description="NADH:quinone oxidoreductase/Mrp antiporter transmembrane" evidence="6">
    <location>
        <begin position="130"/>
        <end position="406"/>
    </location>
</feature>
<dbReference type="PRINTS" id="PR01434">
    <property type="entry name" value="NADHDHGNASE5"/>
</dbReference>
<dbReference type="PANTHER" id="PTHR42829:SF2">
    <property type="entry name" value="NADH-UBIQUINONE OXIDOREDUCTASE CHAIN 5"/>
    <property type="match status" value="1"/>
</dbReference>
<dbReference type="InterPro" id="IPR018393">
    <property type="entry name" value="NADHpl_OxRdtase_5_subgr"/>
</dbReference>
<feature type="transmembrane region" description="Helical" evidence="5">
    <location>
        <begin position="207"/>
        <end position="235"/>
    </location>
</feature>
<evidence type="ECO:0000313" key="8">
    <source>
        <dbReference type="EMBL" id="ARO48004.1"/>
    </source>
</evidence>
<accession>A0A1W6R283</accession>
<feature type="transmembrane region" description="Helical" evidence="5">
    <location>
        <begin position="516"/>
        <end position="535"/>
    </location>
</feature>
<evidence type="ECO:0000259" key="7">
    <source>
        <dbReference type="Pfam" id="PF00662"/>
    </source>
</evidence>
<feature type="transmembrane region" description="Helical" evidence="5">
    <location>
        <begin position="247"/>
        <end position="269"/>
    </location>
</feature>
<dbReference type="NCBIfam" id="TIGR01974">
    <property type="entry name" value="NDH_I_L"/>
    <property type="match status" value="1"/>
</dbReference>